<protein>
    <recommendedName>
        <fullName evidence="3">Transport protein particle (TRAPP) complex subunit</fullName>
    </recommendedName>
</protein>
<keyword evidence="2" id="KW-1185">Reference proteome</keyword>
<evidence type="ECO:0000313" key="1">
    <source>
        <dbReference type="EMBL" id="ELQ76602.1"/>
    </source>
</evidence>
<dbReference type="OMA" id="FPNPYGK"/>
<dbReference type="InParanoid" id="L7K0C6"/>
<organism evidence="1 2">
    <name type="scientific">Trachipleistophora hominis</name>
    <name type="common">Microsporidian parasite</name>
    <dbReference type="NCBI Taxonomy" id="72359"/>
    <lineage>
        <taxon>Eukaryota</taxon>
        <taxon>Fungi</taxon>
        <taxon>Fungi incertae sedis</taxon>
        <taxon>Microsporidia</taxon>
        <taxon>Pleistophoridae</taxon>
        <taxon>Trachipleistophora</taxon>
    </lineage>
</organism>
<accession>L7K0C6</accession>
<dbReference type="OrthoDB" id="10327684at2759"/>
<evidence type="ECO:0008006" key="3">
    <source>
        <dbReference type="Google" id="ProtNLM"/>
    </source>
</evidence>
<evidence type="ECO:0000313" key="2">
    <source>
        <dbReference type="Proteomes" id="UP000011185"/>
    </source>
</evidence>
<sequence length="155" mass="18044">MINNKFYIAFLEETIQKHDYDCESIGLALARLFPNPYGKDGVFNLDKYFLVTIWKMITYKEVFEVEMENGICVIGSCVPPLYDSFRHCREKYLARLDKLLSMYANIIRGYLRGCKIKACVEIDHDSFLYLKVKQAKDGRSRVLLTETATSRVCEN</sequence>
<reference evidence="1 2" key="1">
    <citation type="journal article" date="2012" name="PLoS Pathog.">
        <title>The genome of the obligate intracellular parasite Trachipleistophora hominis: new insights into microsporidian genome dynamics and reductive evolution.</title>
        <authorList>
            <person name="Heinz E."/>
            <person name="Williams T.A."/>
            <person name="Nakjang S."/>
            <person name="Noel C.J."/>
            <person name="Swan D.C."/>
            <person name="Goldberg A.V."/>
            <person name="Harris S.R."/>
            <person name="Weinmaier T."/>
            <person name="Markert S."/>
            <person name="Becher D."/>
            <person name="Bernhardt J."/>
            <person name="Dagan T."/>
            <person name="Hacker C."/>
            <person name="Lucocq J.M."/>
            <person name="Schweder T."/>
            <person name="Rattei T."/>
            <person name="Hall N."/>
            <person name="Hirt R.P."/>
            <person name="Embley T.M."/>
        </authorList>
    </citation>
    <scope>NUCLEOTIDE SEQUENCE [LARGE SCALE GENOMIC DNA]</scope>
</reference>
<dbReference type="VEuPathDB" id="MicrosporidiaDB:THOM_0317"/>
<dbReference type="Proteomes" id="UP000011185">
    <property type="component" value="Unassembled WGS sequence"/>
</dbReference>
<name>L7K0C6_TRAHO</name>
<dbReference type="EMBL" id="JH993832">
    <property type="protein sequence ID" value="ELQ76602.1"/>
    <property type="molecule type" value="Genomic_DNA"/>
</dbReference>
<dbReference type="AlphaFoldDB" id="L7K0C6"/>
<dbReference type="HOGENOM" id="CLU_1723707_0_0_1"/>
<gene>
    <name evidence="1" type="ORF">THOM_0317</name>
</gene>
<proteinExistence type="predicted"/>